<dbReference type="Proteomes" id="UP000598775">
    <property type="component" value="Unassembled WGS sequence"/>
</dbReference>
<dbReference type="PANTHER" id="PTHR43252:SF7">
    <property type="entry name" value="TRANSCRIPTIONAL REGULATOR YQJI"/>
    <property type="match status" value="1"/>
</dbReference>
<sequence>MSSIRLFILGTFAQHGEMHGHQLRLLAEEEHVSLWTDISVGSLYGAMKRLAGEGLIDVVRVEREGNFPERQVYAISQAGRRALVTIRHDGLSQFTIKPDPFDLALTRLDPERLDELPEVMEHRLALLQLQLIEVSRLNARALPYLSVAEKFALNHREHRLAAEIAWHEELISEIPAIVADEAARRKVDAHV</sequence>
<dbReference type="InterPro" id="IPR005149">
    <property type="entry name" value="Tscrpt_reg_PadR_N"/>
</dbReference>
<evidence type="ECO:0000313" key="3">
    <source>
        <dbReference type="Proteomes" id="UP000598775"/>
    </source>
</evidence>
<feature type="domain" description="Transcription regulator PadR N-terminal" evidence="1">
    <location>
        <begin position="9"/>
        <end position="83"/>
    </location>
</feature>
<evidence type="ECO:0000313" key="2">
    <source>
        <dbReference type="EMBL" id="GGF21104.1"/>
    </source>
</evidence>
<dbReference type="InterPro" id="IPR036388">
    <property type="entry name" value="WH-like_DNA-bd_sf"/>
</dbReference>
<comment type="caution">
    <text evidence="2">The sequence shown here is derived from an EMBL/GenBank/DDBJ whole genome shotgun (WGS) entry which is preliminary data.</text>
</comment>
<organism evidence="2 3">
    <name type="scientific">Subtercola lobariae</name>
    <dbReference type="NCBI Taxonomy" id="1588641"/>
    <lineage>
        <taxon>Bacteria</taxon>
        <taxon>Bacillati</taxon>
        <taxon>Actinomycetota</taxon>
        <taxon>Actinomycetes</taxon>
        <taxon>Micrococcales</taxon>
        <taxon>Microbacteriaceae</taxon>
        <taxon>Subtercola</taxon>
    </lineage>
</organism>
<dbReference type="RefSeq" id="WP_203585875.1">
    <property type="nucleotide sequence ID" value="NZ_BMGP01000002.1"/>
</dbReference>
<dbReference type="Pfam" id="PF03551">
    <property type="entry name" value="PadR"/>
    <property type="match status" value="1"/>
</dbReference>
<dbReference type="SUPFAM" id="SSF46785">
    <property type="entry name" value="Winged helix' DNA-binding domain"/>
    <property type="match status" value="1"/>
</dbReference>
<gene>
    <name evidence="2" type="ORF">GCM10011399_13440</name>
</gene>
<name>A0A917EV80_9MICO</name>
<accession>A0A917EV80</accession>
<evidence type="ECO:0000259" key="1">
    <source>
        <dbReference type="Pfam" id="PF03551"/>
    </source>
</evidence>
<dbReference type="Gene3D" id="1.10.10.10">
    <property type="entry name" value="Winged helix-like DNA-binding domain superfamily/Winged helix DNA-binding domain"/>
    <property type="match status" value="1"/>
</dbReference>
<dbReference type="EMBL" id="BMGP01000002">
    <property type="protein sequence ID" value="GGF21104.1"/>
    <property type="molecule type" value="Genomic_DNA"/>
</dbReference>
<proteinExistence type="predicted"/>
<dbReference type="InterPro" id="IPR036390">
    <property type="entry name" value="WH_DNA-bd_sf"/>
</dbReference>
<protein>
    <recommendedName>
        <fullName evidence="1">Transcription regulator PadR N-terminal domain-containing protein</fullName>
    </recommendedName>
</protein>
<keyword evidence="3" id="KW-1185">Reference proteome</keyword>
<reference evidence="2 3" key="1">
    <citation type="journal article" date="2014" name="Int. J. Syst. Evol. Microbiol.">
        <title>Complete genome sequence of Corynebacterium casei LMG S-19264T (=DSM 44701T), isolated from a smear-ripened cheese.</title>
        <authorList>
            <consortium name="US DOE Joint Genome Institute (JGI-PGF)"/>
            <person name="Walter F."/>
            <person name="Albersmeier A."/>
            <person name="Kalinowski J."/>
            <person name="Ruckert C."/>
        </authorList>
    </citation>
    <scope>NUCLEOTIDE SEQUENCE [LARGE SCALE GENOMIC DNA]</scope>
    <source>
        <strain evidence="2 3">CGMCC 1.12976</strain>
    </source>
</reference>
<dbReference type="AlphaFoldDB" id="A0A917EV80"/>
<dbReference type="PANTHER" id="PTHR43252">
    <property type="entry name" value="TRANSCRIPTIONAL REGULATOR YQJI"/>
    <property type="match status" value="1"/>
</dbReference>